<keyword evidence="3 7" id="KW-0560">Oxidoreductase</keyword>
<keyword evidence="2" id="KW-0784">Thiamine biosynthesis</keyword>
<dbReference type="Pfam" id="PF01266">
    <property type="entry name" value="DAO"/>
    <property type="match status" value="1"/>
</dbReference>
<dbReference type="EMBL" id="JBHSIV010000028">
    <property type="protein sequence ID" value="MFC5064918.1"/>
    <property type="molecule type" value="Genomic_DNA"/>
</dbReference>
<evidence type="ECO:0000313" key="7">
    <source>
        <dbReference type="EMBL" id="MFC5064918.1"/>
    </source>
</evidence>
<evidence type="ECO:0000256" key="2">
    <source>
        <dbReference type="ARBA" id="ARBA00022977"/>
    </source>
</evidence>
<proteinExistence type="predicted"/>
<dbReference type="Gene3D" id="3.50.50.60">
    <property type="entry name" value="FAD/NAD(P)-binding domain"/>
    <property type="match status" value="1"/>
</dbReference>
<reference evidence="8" key="1">
    <citation type="journal article" date="2019" name="Int. J. Syst. Evol. Microbiol.">
        <title>The Global Catalogue of Microorganisms (GCM) 10K type strain sequencing project: providing services to taxonomists for standard genome sequencing and annotation.</title>
        <authorList>
            <consortium name="The Broad Institute Genomics Platform"/>
            <consortium name="The Broad Institute Genome Sequencing Center for Infectious Disease"/>
            <person name="Wu L."/>
            <person name="Ma J."/>
        </authorList>
    </citation>
    <scope>NUCLEOTIDE SEQUENCE [LARGE SCALE GENOMIC DNA]</scope>
    <source>
        <strain evidence="8">CGMCC 4.7093</strain>
    </source>
</reference>
<dbReference type="PANTHER" id="PTHR13847">
    <property type="entry name" value="SARCOSINE DEHYDROGENASE-RELATED"/>
    <property type="match status" value="1"/>
</dbReference>
<evidence type="ECO:0000256" key="5">
    <source>
        <dbReference type="ARBA" id="ARBA00050018"/>
    </source>
</evidence>
<dbReference type="InterPro" id="IPR012727">
    <property type="entry name" value="Gly_oxidase_ThiO"/>
</dbReference>
<organism evidence="7 8">
    <name type="scientific">Actinomycetospora atypica</name>
    <dbReference type="NCBI Taxonomy" id="1290095"/>
    <lineage>
        <taxon>Bacteria</taxon>
        <taxon>Bacillati</taxon>
        <taxon>Actinomycetota</taxon>
        <taxon>Actinomycetes</taxon>
        <taxon>Pseudonocardiales</taxon>
        <taxon>Pseudonocardiaceae</taxon>
        <taxon>Actinomycetospora</taxon>
    </lineage>
</organism>
<accession>A0ABV9YSX9</accession>
<dbReference type="GO" id="GO:0043799">
    <property type="term" value="F:glycine oxidase activity"/>
    <property type="evidence" value="ECO:0007669"/>
    <property type="project" value="UniProtKB-EC"/>
</dbReference>
<dbReference type="EC" id="1.4.3.19" evidence="5"/>
<comment type="pathway">
    <text evidence="1">Cofactor biosynthesis; thiamine diphosphate biosynthesis.</text>
</comment>
<dbReference type="SUPFAM" id="SSF54373">
    <property type="entry name" value="FAD-linked reductases, C-terminal domain"/>
    <property type="match status" value="1"/>
</dbReference>
<dbReference type="InterPro" id="IPR006076">
    <property type="entry name" value="FAD-dep_OxRdtase"/>
</dbReference>
<evidence type="ECO:0000313" key="8">
    <source>
        <dbReference type="Proteomes" id="UP001595947"/>
    </source>
</evidence>
<dbReference type="PANTHER" id="PTHR13847:SF289">
    <property type="entry name" value="GLYCINE OXIDASE"/>
    <property type="match status" value="1"/>
</dbReference>
<dbReference type="NCBIfam" id="TIGR02352">
    <property type="entry name" value="thiamin_ThiO"/>
    <property type="match status" value="1"/>
</dbReference>
<dbReference type="SUPFAM" id="SSF51905">
    <property type="entry name" value="FAD/NAD(P)-binding domain"/>
    <property type="match status" value="1"/>
</dbReference>
<name>A0ABV9YSX9_9PSEU</name>
<comment type="catalytic activity">
    <reaction evidence="4">
        <text>glycine + O2 + H2O = glyoxylate + H2O2 + NH4(+)</text>
        <dbReference type="Rhea" id="RHEA:11532"/>
        <dbReference type="ChEBI" id="CHEBI:15377"/>
        <dbReference type="ChEBI" id="CHEBI:15379"/>
        <dbReference type="ChEBI" id="CHEBI:16240"/>
        <dbReference type="ChEBI" id="CHEBI:28938"/>
        <dbReference type="ChEBI" id="CHEBI:36655"/>
        <dbReference type="ChEBI" id="CHEBI:57305"/>
        <dbReference type="EC" id="1.4.3.19"/>
    </reaction>
</comment>
<keyword evidence="8" id="KW-1185">Reference proteome</keyword>
<dbReference type="InterPro" id="IPR036188">
    <property type="entry name" value="FAD/NAD-bd_sf"/>
</dbReference>
<dbReference type="Gene3D" id="3.30.9.10">
    <property type="entry name" value="D-Amino Acid Oxidase, subunit A, domain 2"/>
    <property type="match status" value="1"/>
</dbReference>
<sequence length="391" mass="40182">MPAQGGELQVRDRIVVVGAGVVGTTAAWVAARDHAAAEVVLVDPSPGSGASSVAGGMLAPVTEAWPGERELLELGAASLARWPGFAAAVEEASGRRVGLRTDGTLAVVVDSADREDLDRIVTHLRDWGRDAERLTGREARRREPALGPAVRAGLAVPDDLAVDNRLLLAALREAARRAGVVERPASAVRVHDAGGAVTGVELDDGSVLESSRVVVAAGAWSATLHPALDGLVRPVKGEILRLRARAGSLPPPRHTVRAAVSGRAVYAVPRDDDRLVLGATQYEVGFDEDVTVAGVRDLLGDAERVLPGIGDYALEECSASFRPGTADNLPVLGAVPGAPEGLLACFGHGRNGILLTALTADAVATLLAGRGLPDDAAAGSAARLTALEVLS</sequence>
<dbReference type="Proteomes" id="UP001595947">
    <property type="component" value="Unassembled WGS sequence"/>
</dbReference>
<evidence type="ECO:0000256" key="4">
    <source>
        <dbReference type="ARBA" id="ARBA00049872"/>
    </source>
</evidence>
<evidence type="ECO:0000256" key="3">
    <source>
        <dbReference type="ARBA" id="ARBA00023002"/>
    </source>
</evidence>
<dbReference type="RefSeq" id="WP_378038258.1">
    <property type="nucleotide sequence ID" value="NZ_JBHSIV010000028.1"/>
</dbReference>
<evidence type="ECO:0000259" key="6">
    <source>
        <dbReference type="Pfam" id="PF01266"/>
    </source>
</evidence>
<comment type="caution">
    <text evidence="7">The sequence shown here is derived from an EMBL/GenBank/DDBJ whole genome shotgun (WGS) entry which is preliminary data.</text>
</comment>
<evidence type="ECO:0000256" key="1">
    <source>
        <dbReference type="ARBA" id="ARBA00004948"/>
    </source>
</evidence>
<protein>
    <recommendedName>
        <fullName evidence="5">glycine oxidase</fullName>
        <ecNumber evidence="5">1.4.3.19</ecNumber>
    </recommendedName>
</protein>
<gene>
    <name evidence="7" type="primary">thiO</name>
    <name evidence="7" type="ORF">ACFPBZ_22025</name>
</gene>
<feature type="domain" description="FAD dependent oxidoreductase" evidence="6">
    <location>
        <begin position="13"/>
        <end position="365"/>
    </location>
</feature>